<keyword evidence="2" id="KW-1003">Cell membrane</keyword>
<feature type="region of interest" description="Disordered" evidence="6">
    <location>
        <begin position="438"/>
        <end position="464"/>
    </location>
</feature>
<feature type="transmembrane region" description="Helical" evidence="7">
    <location>
        <begin position="136"/>
        <end position="154"/>
    </location>
</feature>
<evidence type="ECO:0000256" key="4">
    <source>
        <dbReference type="ARBA" id="ARBA00022989"/>
    </source>
</evidence>
<dbReference type="RefSeq" id="WP_369223934.1">
    <property type="nucleotide sequence ID" value="NZ_CP163441.1"/>
</dbReference>
<evidence type="ECO:0000256" key="3">
    <source>
        <dbReference type="ARBA" id="ARBA00022692"/>
    </source>
</evidence>
<dbReference type="AlphaFoldDB" id="A0AB39QSF8"/>
<keyword evidence="5 7" id="KW-0472">Membrane</keyword>
<proteinExistence type="predicted"/>
<reference evidence="8" key="1">
    <citation type="submission" date="2024-07" db="EMBL/GenBank/DDBJ databases">
        <authorList>
            <person name="Yu S.T."/>
        </authorList>
    </citation>
    <scope>NUCLEOTIDE SEQUENCE</scope>
    <source>
        <strain evidence="8">R39</strain>
    </source>
</reference>
<dbReference type="EMBL" id="CP163441">
    <property type="protein sequence ID" value="XDQ45217.1"/>
    <property type="molecule type" value="Genomic_DNA"/>
</dbReference>
<feature type="transmembrane region" description="Helical" evidence="7">
    <location>
        <begin position="356"/>
        <end position="380"/>
    </location>
</feature>
<feature type="transmembrane region" description="Helical" evidence="7">
    <location>
        <begin position="319"/>
        <end position="344"/>
    </location>
</feature>
<evidence type="ECO:0000256" key="1">
    <source>
        <dbReference type="ARBA" id="ARBA00004651"/>
    </source>
</evidence>
<evidence type="ECO:0000256" key="5">
    <source>
        <dbReference type="ARBA" id="ARBA00023136"/>
    </source>
</evidence>
<feature type="transmembrane region" description="Helical" evidence="7">
    <location>
        <begin position="192"/>
        <end position="216"/>
    </location>
</feature>
<accession>A0AB39QSF8</accession>
<dbReference type="InterPro" id="IPR050833">
    <property type="entry name" value="Poly_Biosynth_Transport"/>
</dbReference>
<name>A0AB39QSF8_9ACTN</name>
<protein>
    <submittedName>
        <fullName evidence="8">Lipopolysaccharide biosynthesis protein</fullName>
    </submittedName>
</protein>
<feature type="transmembrane region" description="Helical" evidence="7">
    <location>
        <begin position="276"/>
        <end position="299"/>
    </location>
</feature>
<keyword evidence="4 7" id="KW-1133">Transmembrane helix</keyword>
<comment type="subcellular location">
    <subcellularLocation>
        <location evidence="1">Cell membrane</location>
        <topology evidence="1">Multi-pass membrane protein</topology>
    </subcellularLocation>
</comment>
<feature type="transmembrane region" description="Helical" evidence="7">
    <location>
        <begin position="166"/>
        <end position="186"/>
    </location>
</feature>
<feature type="transmembrane region" description="Helical" evidence="7">
    <location>
        <begin position="91"/>
        <end position="116"/>
    </location>
</feature>
<feature type="transmembrane region" description="Helical" evidence="7">
    <location>
        <begin position="237"/>
        <end position="256"/>
    </location>
</feature>
<feature type="transmembrane region" description="Helical" evidence="7">
    <location>
        <begin position="414"/>
        <end position="433"/>
    </location>
</feature>
<evidence type="ECO:0000256" key="6">
    <source>
        <dbReference type="SAM" id="MobiDB-lite"/>
    </source>
</evidence>
<evidence type="ECO:0000313" key="8">
    <source>
        <dbReference type="EMBL" id="XDQ45217.1"/>
    </source>
</evidence>
<dbReference type="GO" id="GO:0005886">
    <property type="term" value="C:plasma membrane"/>
    <property type="evidence" value="ECO:0007669"/>
    <property type="project" value="UniProtKB-SubCell"/>
</dbReference>
<organism evidence="8">
    <name type="scientific">Streptomyces sp. R39</name>
    <dbReference type="NCBI Taxonomy" id="3238631"/>
    <lineage>
        <taxon>Bacteria</taxon>
        <taxon>Bacillati</taxon>
        <taxon>Actinomycetota</taxon>
        <taxon>Actinomycetes</taxon>
        <taxon>Kitasatosporales</taxon>
        <taxon>Streptomycetaceae</taxon>
        <taxon>Streptomyces</taxon>
    </lineage>
</organism>
<feature type="transmembrane region" description="Helical" evidence="7">
    <location>
        <begin position="387"/>
        <end position="408"/>
    </location>
</feature>
<sequence length="464" mass="48290">MPLTWQSGRWREIISSGLATSAAQGVSLVTGLISVPVIAHRLDATGFGLWLNLTTASLAVRGALDFGLGSSVMTLASEARGRGDAGALRRVVATALVSLAAAGVLVLVLGGGAVLAVDWDRLLGLGGRVPAARLHLLMFAVAAGAAASLPLLVARRVYLAFQRGPVVALYASVAAVVQTLGLWAMSVFTRGIGWLLAVYLLTSVLADLALTVLLLVRSPHGPRPRLADADRRTARRLGAEGLQLLLLSGIGIVAFQTDTFIVGHYLGAARVPEYALPFKAFALVIALLSMFLTPLWAAYREASARGDHAWLRAAYIRSLVTTAVGSVLVSGALAAALPTLLRAWLGTEAVTPSTGFLTALGCLCVVFCTCSTVTVFLRGVGVVRPQLWLGAAMAVLNMAASIAAVTRIGLAGPLWATAITQTLVVFVPSLMYARRHLGPRPPRKPAAGTLPLRTPTATEGHAGS</sequence>
<keyword evidence="3 7" id="KW-0812">Transmembrane</keyword>
<evidence type="ECO:0000256" key="2">
    <source>
        <dbReference type="ARBA" id="ARBA00022475"/>
    </source>
</evidence>
<evidence type="ECO:0000256" key="7">
    <source>
        <dbReference type="SAM" id="Phobius"/>
    </source>
</evidence>
<dbReference type="PANTHER" id="PTHR30250">
    <property type="entry name" value="PST FAMILY PREDICTED COLANIC ACID TRANSPORTER"/>
    <property type="match status" value="1"/>
</dbReference>
<gene>
    <name evidence="8" type="ORF">AB5J52_24830</name>
</gene>
<dbReference type="PANTHER" id="PTHR30250:SF26">
    <property type="entry name" value="PSMA PROTEIN"/>
    <property type="match status" value="1"/>
</dbReference>